<dbReference type="Proteomes" id="UP001186974">
    <property type="component" value="Unassembled WGS sequence"/>
</dbReference>
<accession>A0ACC3DJ03</accession>
<name>A0ACC3DJ03_9PEZI</name>
<proteinExistence type="predicted"/>
<comment type="caution">
    <text evidence="1">The sequence shown here is derived from an EMBL/GenBank/DDBJ whole genome shotgun (WGS) entry which is preliminary data.</text>
</comment>
<evidence type="ECO:0000313" key="1">
    <source>
        <dbReference type="EMBL" id="KAK3076466.1"/>
    </source>
</evidence>
<feature type="non-terminal residue" evidence="1">
    <location>
        <position position="1"/>
    </location>
</feature>
<keyword evidence="2" id="KW-1185">Reference proteome</keyword>
<sequence>LVIWFDTLRTRANLNAIWGASPALDQSLLQEKFDCCGYLSSTSPPFIQDSTCPSALVAAQKQGCVGPFSAFANQYLDVIFTAAFGIVGVDVVMLLNVVVMVRFRGELERYRHIDEKNFGGF</sequence>
<gene>
    <name evidence="1" type="ORF">LTS18_012924</name>
</gene>
<protein>
    <submittedName>
        <fullName evidence="1">Uncharacterized protein</fullName>
    </submittedName>
</protein>
<evidence type="ECO:0000313" key="2">
    <source>
        <dbReference type="Proteomes" id="UP001186974"/>
    </source>
</evidence>
<organism evidence="1 2">
    <name type="scientific">Coniosporium uncinatum</name>
    <dbReference type="NCBI Taxonomy" id="93489"/>
    <lineage>
        <taxon>Eukaryota</taxon>
        <taxon>Fungi</taxon>
        <taxon>Dikarya</taxon>
        <taxon>Ascomycota</taxon>
        <taxon>Pezizomycotina</taxon>
        <taxon>Dothideomycetes</taxon>
        <taxon>Dothideomycetes incertae sedis</taxon>
        <taxon>Coniosporium</taxon>
    </lineage>
</organism>
<dbReference type="EMBL" id="JAWDJW010003937">
    <property type="protein sequence ID" value="KAK3076466.1"/>
    <property type="molecule type" value="Genomic_DNA"/>
</dbReference>
<reference evidence="1" key="1">
    <citation type="submission" date="2024-09" db="EMBL/GenBank/DDBJ databases">
        <title>Black Yeasts Isolated from many extreme environments.</title>
        <authorList>
            <person name="Coleine C."/>
            <person name="Stajich J.E."/>
            <person name="Selbmann L."/>
        </authorList>
    </citation>
    <scope>NUCLEOTIDE SEQUENCE</scope>
    <source>
        <strain evidence="1">CCFEE 5737</strain>
    </source>
</reference>